<feature type="transmembrane region" description="Helical" evidence="1">
    <location>
        <begin position="395"/>
        <end position="412"/>
    </location>
</feature>
<dbReference type="Proteomes" id="UP000232060">
    <property type="component" value="Unassembled WGS sequence"/>
</dbReference>
<keyword evidence="1" id="KW-0812">Transmembrane</keyword>
<feature type="transmembrane region" description="Helical" evidence="1">
    <location>
        <begin position="418"/>
        <end position="441"/>
    </location>
</feature>
<dbReference type="OrthoDB" id="1446073at2"/>
<dbReference type="EMBL" id="PGCP01000022">
    <property type="protein sequence ID" value="PJC92432.1"/>
    <property type="molecule type" value="Genomic_DNA"/>
</dbReference>
<dbReference type="Gene3D" id="1.10.287.70">
    <property type="match status" value="1"/>
</dbReference>
<evidence type="ECO:0000313" key="3">
    <source>
        <dbReference type="EMBL" id="PJC92432.1"/>
    </source>
</evidence>
<dbReference type="InterPro" id="IPR013099">
    <property type="entry name" value="K_chnl_dom"/>
</dbReference>
<dbReference type="SUPFAM" id="SSF81324">
    <property type="entry name" value="Voltage-gated potassium channels"/>
    <property type="match status" value="1"/>
</dbReference>
<accession>A0A2M8H7A5</accession>
<keyword evidence="3" id="KW-0407">Ion channel</keyword>
<keyword evidence="1" id="KW-0472">Membrane</keyword>
<sequence>MNATELWQLSPEQFNEWRRENDYPHIWDLLVVSLPYFSDWMADQKIDKGVIFQIGMARFISSRCVLSLCVYMSDDKTRLYETASSALESLRKSGLIRSEVRFEPYLMWLTGKYGKEAAKRVQSLLSVSENNKGEAQVLGKHSLLNIGGVELKSPIISGRLLDFTCLDELSLDGAINNSKVYLWHCSAKGVRVNGGVIGLDLFDSLLWDHRAWAKKRELALEDGVFQDFTIECEEIRFHSSRAVLKNFNVRAKSFDATMEHTNLDKVQVVYNENGRIDHSEASKLYRNAKRIFSSVGDTVDAGDAYYQEKLHEMKSLASPRELFKESWLRSGPLKKGMLSLLCYLKCASKFISFITWGFGERPIRSLLMSMVVILLATLTYFLAPESVTHGHLGRSLYFSIVTFVTLGYGDISQTSSPLQLLSAIEAFSGMFLTGLFLAGFASKTKQY</sequence>
<name>A0A2M8H7A5_9GAMM</name>
<proteinExistence type="predicted"/>
<dbReference type="AlphaFoldDB" id="A0A2M8H7A5"/>
<keyword evidence="1" id="KW-1133">Transmembrane helix</keyword>
<keyword evidence="3" id="KW-0406">Ion transport</keyword>
<protein>
    <submittedName>
        <fullName evidence="3">Two pore domain potassium channel family protein</fullName>
    </submittedName>
</protein>
<reference evidence="3 4" key="1">
    <citation type="submission" date="2017-11" db="EMBL/GenBank/DDBJ databases">
        <title>Draft genome sequence of environmental isolate Aeromonas lusitania sp. nov. MDC 2473.</title>
        <authorList>
            <person name="Colston S.M."/>
            <person name="Navarro A."/>
            <person name="Martinez-Murcia A.J."/>
            <person name="Graf J."/>
        </authorList>
    </citation>
    <scope>NUCLEOTIDE SEQUENCE [LARGE SCALE GENOMIC DNA]</scope>
    <source>
        <strain evidence="3 4">MDC 2473</strain>
    </source>
</reference>
<feature type="domain" description="Potassium channel" evidence="2">
    <location>
        <begin position="369"/>
        <end position="443"/>
    </location>
</feature>
<organism evidence="3 4">
    <name type="scientific">Aeromonas lusitana</name>
    <dbReference type="NCBI Taxonomy" id="931529"/>
    <lineage>
        <taxon>Bacteria</taxon>
        <taxon>Pseudomonadati</taxon>
        <taxon>Pseudomonadota</taxon>
        <taxon>Gammaproteobacteria</taxon>
        <taxon>Aeromonadales</taxon>
        <taxon>Aeromonadaceae</taxon>
        <taxon>Aeromonas</taxon>
    </lineage>
</organism>
<dbReference type="RefSeq" id="WP_100860572.1">
    <property type="nucleotide sequence ID" value="NZ_PGCP01000022.1"/>
</dbReference>
<keyword evidence="3" id="KW-0813">Transport</keyword>
<feature type="transmembrane region" description="Helical" evidence="1">
    <location>
        <begin position="365"/>
        <end position="383"/>
    </location>
</feature>
<dbReference type="Pfam" id="PF07885">
    <property type="entry name" value="Ion_trans_2"/>
    <property type="match status" value="1"/>
</dbReference>
<dbReference type="GO" id="GO:0034220">
    <property type="term" value="P:monoatomic ion transmembrane transport"/>
    <property type="evidence" value="ECO:0007669"/>
    <property type="project" value="UniProtKB-KW"/>
</dbReference>
<evidence type="ECO:0000313" key="4">
    <source>
        <dbReference type="Proteomes" id="UP000232060"/>
    </source>
</evidence>
<gene>
    <name evidence="3" type="ORF">CUC44_14225</name>
</gene>
<evidence type="ECO:0000259" key="2">
    <source>
        <dbReference type="Pfam" id="PF07885"/>
    </source>
</evidence>
<keyword evidence="4" id="KW-1185">Reference proteome</keyword>
<evidence type="ECO:0000256" key="1">
    <source>
        <dbReference type="SAM" id="Phobius"/>
    </source>
</evidence>
<comment type="caution">
    <text evidence="3">The sequence shown here is derived from an EMBL/GenBank/DDBJ whole genome shotgun (WGS) entry which is preliminary data.</text>
</comment>